<dbReference type="RefSeq" id="WP_053083211.1">
    <property type="nucleotide sequence ID" value="NZ_LFVU01000002.1"/>
</dbReference>
<sequence length="372" mass="42087">MNNYLDSCPLTLNTTRICGDNPINTAIEVSKIGFSNMKPNAVILVNKDEVFDGIAASSLVHFPINAVILFTNGNKLSKETLCEIMRLSPKSYKGIQVILVGNVSRSVSDELNHQGFTTQHIAGRNHYETSCKIPSERKKFKNILVVSGEDYSEGIMTSYWSAHHGDPILYVQKNKIPTCTKEIIRKMNDINIYIIGSTKTVSRSVEKSLSELRNVKNVCRIDGDTPYDIAINFSKFKDDNTEFGWGRNYREGHAFTFGTLNHPMETISGALFAHMGKHTPLLLIKDNIVPFTVERYIKSIKPIHPKDMPKPPFMHGYIIGDTSDVSYSTQVAIESLLSIDHEMMDMENKDEIKHMMNHSTSEEQKDMKHHME</sequence>
<gene>
    <name evidence="1" type="ORF">CLCY_6c01220</name>
</gene>
<dbReference type="PATRIC" id="fig|1121307.3.peg.2255"/>
<keyword evidence="1" id="KW-0449">Lipoprotein</keyword>
<protein>
    <submittedName>
        <fullName evidence="1">Putative lipoprotein</fullName>
    </submittedName>
</protein>
<comment type="caution">
    <text evidence="1">The sequence shown here is derived from an EMBL/GenBank/DDBJ whole genome shotgun (WGS) entry which is preliminary data.</text>
</comment>
<dbReference type="InterPro" id="IPR051922">
    <property type="entry name" value="Bact_Sporulation_Assoc"/>
</dbReference>
<dbReference type="Proteomes" id="UP000036756">
    <property type="component" value="Unassembled WGS sequence"/>
</dbReference>
<organism evidence="1 2">
    <name type="scientific">Clostridium cylindrosporum DSM 605</name>
    <dbReference type="NCBI Taxonomy" id="1121307"/>
    <lineage>
        <taxon>Bacteria</taxon>
        <taxon>Bacillati</taxon>
        <taxon>Bacillota</taxon>
        <taxon>Clostridia</taxon>
        <taxon>Eubacteriales</taxon>
        <taxon>Clostridiaceae</taxon>
        <taxon>Clostridium</taxon>
    </lineage>
</organism>
<dbReference type="Pfam" id="PF04122">
    <property type="entry name" value="CW_binding_2"/>
    <property type="match status" value="1"/>
</dbReference>
<dbReference type="EMBL" id="LFVU01000002">
    <property type="protein sequence ID" value="KMT23241.1"/>
    <property type="molecule type" value="Genomic_DNA"/>
</dbReference>
<dbReference type="InterPro" id="IPR007253">
    <property type="entry name" value="Cell_wall-bd_2"/>
</dbReference>
<dbReference type="PANTHER" id="PTHR30032:SF4">
    <property type="entry name" value="AMIDASE ENHANCER"/>
    <property type="match status" value="1"/>
</dbReference>
<keyword evidence="2" id="KW-1185">Reference proteome</keyword>
<name>A0A0J8G6K8_CLOCY</name>
<evidence type="ECO:0000313" key="2">
    <source>
        <dbReference type="Proteomes" id="UP000036756"/>
    </source>
</evidence>
<dbReference type="OrthoDB" id="1399160at2"/>
<dbReference type="AlphaFoldDB" id="A0A0J8G6K8"/>
<proteinExistence type="predicted"/>
<dbReference type="GO" id="GO:0030288">
    <property type="term" value="C:outer membrane-bounded periplasmic space"/>
    <property type="evidence" value="ECO:0007669"/>
    <property type="project" value="TreeGrafter"/>
</dbReference>
<dbReference type="PANTHER" id="PTHR30032">
    <property type="entry name" value="N-ACETYLMURAMOYL-L-ALANINE AMIDASE-RELATED"/>
    <property type="match status" value="1"/>
</dbReference>
<accession>A0A0J8G6K8</accession>
<evidence type="ECO:0000313" key="1">
    <source>
        <dbReference type="EMBL" id="KMT23241.1"/>
    </source>
</evidence>
<dbReference type="STRING" id="1121307.CLCY_6c01220"/>
<reference evidence="1 2" key="1">
    <citation type="submission" date="2015-06" db="EMBL/GenBank/DDBJ databases">
        <title>Draft genome sequence of the purine-degrading Clostridium cylindrosporum HC-1 (DSM 605).</title>
        <authorList>
            <person name="Poehlein A."/>
            <person name="Schiel-Bengelsdorf B."/>
            <person name="Bengelsdorf F."/>
            <person name="Daniel R."/>
            <person name="Duerre P."/>
        </authorList>
    </citation>
    <scope>NUCLEOTIDE SEQUENCE [LARGE SCALE GENOMIC DNA]</scope>
    <source>
        <strain evidence="1 2">DSM 605</strain>
    </source>
</reference>